<dbReference type="GeneID" id="104589799"/>
<reference evidence="2" key="1">
    <citation type="submission" date="2025-08" db="UniProtKB">
        <authorList>
            <consortium name="RefSeq"/>
        </authorList>
    </citation>
    <scope>IDENTIFICATION</scope>
</reference>
<dbReference type="OMA" id="RCASEMY"/>
<dbReference type="PANTHER" id="PTHR31973">
    <property type="entry name" value="POLYPROTEIN, PUTATIVE-RELATED"/>
    <property type="match status" value="1"/>
</dbReference>
<dbReference type="PANTHER" id="PTHR31973:SF187">
    <property type="entry name" value="MUTATOR TRANSPOSASE MUDRA PROTEIN"/>
    <property type="match status" value="1"/>
</dbReference>
<dbReference type="KEGG" id="nnu:104589799"/>
<dbReference type="InParanoid" id="A0A1U7ZEU0"/>
<sequence length="330" mass="37783">MVMVGIMRVWIMMLGIMRVRMMMVRIMRVRMMMVEIMRVWTMQVGMIMLLTSVQDGGSEGVHDGGCADLSSYEPISEYDSPRYWGNTRDFDFSNPRFRVGMEFATVKEFRKVLRQYCVVEVDCDWRIHASLSHDGGNFMVKTLNDTHNCLRVTTNREATNTWLSTKVEGLVRVHPNMSSHVLKSEIKRMYGIDVSWRKIHRAKLKVVDRTRGSLAESYAVLPQYCIAFLASNPESFVKLHAHLPQKKTHLGFSRESFICLVGPRNEFLDGCRMIIGPNDCHTKTGAIAGIILLVIGIDGNNGIFHIAYSLMEAKSRDNWTWVLVKRCSGY</sequence>
<gene>
    <name evidence="2" type="primary">LOC104589799</name>
</gene>
<proteinExistence type="predicted"/>
<dbReference type="eggNOG" id="ENOG502SIJW">
    <property type="taxonomic scope" value="Eukaryota"/>
</dbReference>
<accession>A0A1U7ZEU0</accession>
<dbReference type="Proteomes" id="UP000189703">
    <property type="component" value="Unplaced"/>
</dbReference>
<dbReference type="RefSeq" id="XP_010246535.1">
    <property type="nucleotide sequence ID" value="XM_010248233.1"/>
</dbReference>
<protein>
    <submittedName>
        <fullName evidence="2">Uncharacterized protein LOC104589799</fullName>
    </submittedName>
</protein>
<evidence type="ECO:0000313" key="2">
    <source>
        <dbReference type="RefSeq" id="XP_010246535.1"/>
    </source>
</evidence>
<dbReference type="AlphaFoldDB" id="A0A1U7ZEU0"/>
<keyword evidence="1" id="KW-1185">Reference proteome</keyword>
<organism evidence="1 2">
    <name type="scientific">Nelumbo nucifera</name>
    <name type="common">Sacred lotus</name>
    <dbReference type="NCBI Taxonomy" id="4432"/>
    <lineage>
        <taxon>Eukaryota</taxon>
        <taxon>Viridiplantae</taxon>
        <taxon>Streptophyta</taxon>
        <taxon>Embryophyta</taxon>
        <taxon>Tracheophyta</taxon>
        <taxon>Spermatophyta</taxon>
        <taxon>Magnoliopsida</taxon>
        <taxon>Proteales</taxon>
        <taxon>Nelumbonaceae</taxon>
        <taxon>Nelumbo</taxon>
    </lineage>
</organism>
<evidence type="ECO:0000313" key="1">
    <source>
        <dbReference type="Proteomes" id="UP000189703"/>
    </source>
</evidence>
<dbReference type="OrthoDB" id="1918246at2759"/>
<name>A0A1U7ZEU0_NELNU</name>